<dbReference type="Proteomes" id="UP001055439">
    <property type="component" value="Chromosome 6"/>
</dbReference>
<feature type="compositionally biased region" description="Low complexity" evidence="4">
    <location>
        <begin position="91"/>
        <end position="105"/>
    </location>
</feature>
<feature type="region of interest" description="Disordered" evidence="4">
    <location>
        <begin position="51"/>
        <end position="105"/>
    </location>
</feature>
<dbReference type="OrthoDB" id="783357at2759"/>
<organism evidence="6 7">
    <name type="scientific">Musa troglodytarum</name>
    <name type="common">fe'i banana</name>
    <dbReference type="NCBI Taxonomy" id="320322"/>
    <lineage>
        <taxon>Eukaryota</taxon>
        <taxon>Viridiplantae</taxon>
        <taxon>Streptophyta</taxon>
        <taxon>Embryophyta</taxon>
        <taxon>Tracheophyta</taxon>
        <taxon>Spermatophyta</taxon>
        <taxon>Magnoliopsida</taxon>
        <taxon>Liliopsida</taxon>
        <taxon>Zingiberales</taxon>
        <taxon>Musaceae</taxon>
        <taxon>Musa</taxon>
    </lineage>
</organism>
<evidence type="ECO:0000256" key="4">
    <source>
        <dbReference type="SAM" id="MobiDB-lite"/>
    </source>
</evidence>
<accession>A0A9E7GKH1</accession>
<dbReference type="EMBL" id="CP097508">
    <property type="protein sequence ID" value="URE12828.1"/>
    <property type="molecule type" value="Genomic_DNA"/>
</dbReference>
<feature type="region of interest" description="Disordered" evidence="4">
    <location>
        <begin position="148"/>
        <end position="183"/>
    </location>
</feature>
<evidence type="ECO:0000313" key="6">
    <source>
        <dbReference type="EMBL" id="URE12828.1"/>
    </source>
</evidence>
<dbReference type="Pfam" id="PF05678">
    <property type="entry name" value="VQ"/>
    <property type="match status" value="1"/>
</dbReference>
<dbReference type="PANTHER" id="PTHR33402:SF22">
    <property type="entry name" value="VQ MOTIF-CONTAINING PROTEIN 31"/>
    <property type="match status" value="1"/>
</dbReference>
<name>A0A9E7GKH1_9LILI</name>
<gene>
    <name evidence="6" type="ORF">MUK42_23748</name>
</gene>
<evidence type="ECO:0000256" key="2">
    <source>
        <dbReference type="ARBA" id="ARBA00022553"/>
    </source>
</evidence>
<feature type="domain" description="VQ" evidence="5">
    <location>
        <begin position="26"/>
        <end position="46"/>
    </location>
</feature>
<keyword evidence="3" id="KW-0539">Nucleus</keyword>
<evidence type="ECO:0000256" key="1">
    <source>
        <dbReference type="ARBA" id="ARBA00004123"/>
    </source>
</evidence>
<evidence type="ECO:0000313" key="7">
    <source>
        <dbReference type="Proteomes" id="UP001055439"/>
    </source>
</evidence>
<reference evidence="6" key="1">
    <citation type="submission" date="2022-05" db="EMBL/GenBank/DDBJ databases">
        <title>The Musa troglodytarum L. genome provides insights into the mechanism of non-climacteric behaviour and enrichment of carotenoids.</title>
        <authorList>
            <person name="Wang J."/>
        </authorList>
    </citation>
    <scope>NUCLEOTIDE SEQUENCE</scope>
    <source>
        <tissue evidence="6">Leaf</tissue>
    </source>
</reference>
<evidence type="ECO:0000256" key="3">
    <source>
        <dbReference type="ARBA" id="ARBA00023242"/>
    </source>
</evidence>
<keyword evidence="7" id="KW-1185">Reference proteome</keyword>
<protein>
    <submittedName>
        <fullName evidence="6">VQ motif</fullName>
    </submittedName>
</protein>
<keyword evidence="2" id="KW-0597">Phosphoprotein</keyword>
<proteinExistence type="predicted"/>
<evidence type="ECO:0000259" key="5">
    <source>
        <dbReference type="Pfam" id="PF05678"/>
    </source>
</evidence>
<comment type="subcellular location">
    <subcellularLocation>
        <location evidence="1">Nucleus</location>
    </subcellularLocation>
</comment>
<dbReference type="InterPro" id="IPR039611">
    <property type="entry name" value="VQ_4/11/13/19/31/33"/>
</dbReference>
<feature type="compositionally biased region" description="Low complexity" evidence="4">
    <location>
        <begin position="165"/>
        <end position="183"/>
    </location>
</feature>
<dbReference type="GO" id="GO:0005634">
    <property type="term" value="C:nucleus"/>
    <property type="evidence" value="ECO:0007669"/>
    <property type="project" value="UniProtKB-SubCell"/>
</dbReference>
<dbReference type="PANTHER" id="PTHR33402">
    <property type="entry name" value="VQ MOTIF-CONTAINING PROTEIN 11-LIKE"/>
    <property type="match status" value="1"/>
</dbReference>
<sequence>MDVFQLEVGLLLSKEDNLAAPRSPAPATTFVRADAATFKELVQRLTAGPQIDDAHKHHPAPSSSSSHKLKTPGLKRQHEQRRGVPRRRFTALRPRPLSLPASPAAISPAMNPAVASPSTSFARLHICEEGGNKVQVDPNEEEEKAIKERRFYLHPSPRPRKAEAPELLPLFPLSSSSQPSDQP</sequence>
<dbReference type="AlphaFoldDB" id="A0A9E7GKH1"/>
<dbReference type="InterPro" id="IPR008889">
    <property type="entry name" value="VQ"/>
</dbReference>